<dbReference type="Pfam" id="PF00410">
    <property type="entry name" value="Ribosomal_S8"/>
    <property type="match status" value="1"/>
</dbReference>
<keyword evidence="10" id="KW-1185">Reference proteome</keyword>
<keyword evidence="2 8" id="KW-0699">rRNA-binding</keyword>
<dbReference type="GO" id="GO:0019843">
    <property type="term" value="F:rRNA binding"/>
    <property type="evidence" value="ECO:0007669"/>
    <property type="project" value="UniProtKB-UniRule"/>
</dbReference>
<evidence type="ECO:0000256" key="7">
    <source>
        <dbReference type="ARBA" id="ARBA00046740"/>
    </source>
</evidence>
<dbReference type="EMBL" id="CP001928">
    <property type="protein sequence ID" value="ADI38838.1"/>
    <property type="molecule type" value="Genomic_DNA"/>
</dbReference>
<dbReference type="GO" id="GO:0005737">
    <property type="term" value="C:cytoplasm"/>
    <property type="evidence" value="ECO:0007669"/>
    <property type="project" value="UniProtKB-ARBA"/>
</dbReference>
<dbReference type="InterPro" id="IPR035987">
    <property type="entry name" value="Ribosomal_uS8_sf"/>
</dbReference>
<dbReference type="PANTHER" id="PTHR11758">
    <property type="entry name" value="40S RIBOSOMAL PROTEIN S15A"/>
    <property type="match status" value="1"/>
</dbReference>
<dbReference type="Gene3D" id="3.30.1490.10">
    <property type="match status" value="1"/>
</dbReference>
<reference evidence="9 10" key="1">
    <citation type="journal article" date="2010" name="PLoS ONE">
        <title>The Waddlia genome: a window into chlamydial biology.</title>
        <authorList>
            <person name="Bertelli C."/>
            <person name="Collyn F."/>
            <person name="Croxatto A."/>
            <person name="Ruckert C."/>
            <person name="Polkinghorne A."/>
            <person name="Kebbi-Beghdadi C."/>
            <person name="Goesmann A."/>
            <person name="Vaughan L."/>
            <person name="Greub G."/>
        </authorList>
    </citation>
    <scope>NUCLEOTIDE SEQUENCE [LARGE SCALE GENOMIC DNA]</scope>
    <source>
        <strain evidence="10">ATCC VR-1470 / WSU 86-1044</strain>
    </source>
</reference>
<dbReference type="RefSeq" id="WP_013182546.1">
    <property type="nucleotide sequence ID" value="NC_014225.1"/>
</dbReference>
<comment type="function">
    <text evidence="8">One of the primary rRNA binding proteins, it binds directly to 16S rRNA central domain where it helps coordinate assembly of the platform of the 30S subunit.</text>
</comment>
<evidence type="ECO:0000313" key="10">
    <source>
        <dbReference type="Proteomes" id="UP000001505"/>
    </source>
</evidence>
<dbReference type="InterPro" id="IPR000630">
    <property type="entry name" value="Ribosomal_uS8"/>
</dbReference>
<keyword evidence="3 8" id="KW-0694">RNA-binding</keyword>
<comment type="similarity">
    <text evidence="1 8">Belongs to the universal ribosomal protein uS8 family.</text>
</comment>
<name>D6YRZ3_WADCW</name>
<dbReference type="GO" id="GO:1990904">
    <property type="term" value="C:ribonucleoprotein complex"/>
    <property type="evidence" value="ECO:0007669"/>
    <property type="project" value="UniProtKB-KW"/>
</dbReference>
<dbReference type="FunFam" id="3.30.1370.30:FF:000002">
    <property type="entry name" value="30S ribosomal protein S8"/>
    <property type="match status" value="1"/>
</dbReference>
<dbReference type="Proteomes" id="UP000001505">
    <property type="component" value="Chromosome"/>
</dbReference>
<evidence type="ECO:0000256" key="1">
    <source>
        <dbReference type="ARBA" id="ARBA00006471"/>
    </source>
</evidence>
<dbReference type="SUPFAM" id="SSF56047">
    <property type="entry name" value="Ribosomal protein S8"/>
    <property type="match status" value="1"/>
</dbReference>
<evidence type="ECO:0000256" key="5">
    <source>
        <dbReference type="ARBA" id="ARBA00023274"/>
    </source>
</evidence>
<dbReference type="Gene3D" id="3.30.1370.30">
    <property type="match status" value="1"/>
</dbReference>
<dbReference type="HOGENOM" id="CLU_098428_0_2_0"/>
<evidence type="ECO:0000256" key="3">
    <source>
        <dbReference type="ARBA" id="ARBA00022884"/>
    </source>
</evidence>
<gene>
    <name evidence="8 9" type="primary">rpsH</name>
    <name evidence="9" type="ordered locus">wcw_1489</name>
</gene>
<evidence type="ECO:0000256" key="2">
    <source>
        <dbReference type="ARBA" id="ARBA00022730"/>
    </source>
</evidence>
<comment type="subunit">
    <text evidence="7 8">Part of the 30S ribosomal subunit. Contacts proteins S5 and S12.</text>
</comment>
<keyword evidence="4 8" id="KW-0689">Ribosomal protein</keyword>
<sequence length="133" mass="15052">MAVTDPVADFLTRIRNGLKAQHRYVDINWSKMKQSLADILKNEGFIENYLVKKDNNDRGTIRVFLRYGAYRQPAIKGLKRLSRPGLRKYVKHNEIPKFYGGLGVSILSTSSGILSGNEAQNKKVGGELLCLIW</sequence>
<evidence type="ECO:0000256" key="4">
    <source>
        <dbReference type="ARBA" id="ARBA00022980"/>
    </source>
</evidence>
<dbReference type="AlphaFoldDB" id="D6YRZ3"/>
<protein>
    <recommendedName>
        <fullName evidence="6 8">Small ribosomal subunit protein uS8</fullName>
    </recommendedName>
</protein>
<keyword evidence="5 8" id="KW-0687">Ribonucleoprotein</keyword>
<evidence type="ECO:0000256" key="8">
    <source>
        <dbReference type="HAMAP-Rule" id="MF_01302"/>
    </source>
</evidence>
<dbReference type="HAMAP" id="MF_01302_B">
    <property type="entry name" value="Ribosomal_uS8_B"/>
    <property type="match status" value="1"/>
</dbReference>
<organism evidence="9 10">
    <name type="scientific">Waddlia chondrophila (strain ATCC VR-1470 / WSU 86-1044)</name>
    <dbReference type="NCBI Taxonomy" id="716544"/>
    <lineage>
        <taxon>Bacteria</taxon>
        <taxon>Pseudomonadati</taxon>
        <taxon>Chlamydiota</taxon>
        <taxon>Chlamydiia</taxon>
        <taxon>Parachlamydiales</taxon>
        <taxon>Waddliaceae</taxon>
        <taxon>Waddlia</taxon>
    </lineage>
</organism>
<dbReference type="OrthoDB" id="9802617at2"/>
<proteinExistence type="inferred from homology"/>
<dbReference type="GO" id="GO:0005840">
    <property type="term" value="C:ribosome"/>
    <property type="evidence" value="ECO:0007669"/>
    <property type="project" value="UniProtKB-KW"/>
</dbReference>
<dbReference type="GO" id="GO:0006412">
    <property type="term" value="P:translation"/>
    <property type="evidence" value="ECO:0007669"/>
    <property type="project" value="UniProtKB-UniRule"/>
</dbReference>
<dbReference type="FunFam" id="3.30.1490.10:FF:000001">
    <property type="entry name" value="30S ribosomal protein S8"/>
    <property type="match status" value="1"/>
</dbReference>
<dbReference type="GO" id="GO:0003735">
    <property type="term" value="F:structural constituent of ribosome"/>
    <property type="evidence" value="ECO:0007669"/>
    <property type="project" value="InterPro"/>
</dbReference>
<dbReference type="STRING" id="716544.wcw_1489"/>
<dbReference type="KEGG" id="wch:wcw_1489"/>
<dbReference type="NCBIfam" id="NF001109">
    <property type="entry name" value="PRK00136.1"/>
    <property type="match status" value="1"/>
</dbReference>
<evidence type="ECO:0000256" key="6">
    <source>
        <dbReference type="ARBA" id="ARBA00035258"/>
    </source>
</evidence>
<evidence type="ECO:0000313" key="9">
    <source>
        <dbReference type="EMBL" id="ADI38838.1"/>
    </source>
</evidence>
<dbReference type="eggNOG" id="COG0096">
    <property type="taxonomic scope" value="Bacteria"/>
</dbReference>
<accession>D6YRZ3</accession>